<evidence type="ECO:0000256" key="3">
    <source>
        <dbReference type="ARBA" id="ARBA00022962"/>
    </source>
</evidence>
<keyword evidence="8" id="KW-1185">Reference proteome</keyword>
<evidence type="ECO:0000256" key="4">
    <source>
        <dbReference type="HAMAP-Rule" id="MF_00028"/>
    </source>
</evidence>
<dbReference type="InterPro" id="IPR033949">
    <property type="entry name" value="CobQ_GATase1"/>
</dbReference>
<dbReference type="InterPro" id="IPR002586">
    <property type="entry name" value="CobQ/CobB/MinD/ParA_Nub-bd_dom"/>
</dbReference>
<comment type="function">
    <text evidence="4">Catalyzes amidations at positions B, D, E, and G on adenosylcobyrinic A,C-diamide. NH(2) groups are provided by glutamine, and one molecule of ATP is hydrogenolyzed for each amidation.</text>
</comment>
<accession>A0ABZ2CIN0</accession>
<dbReference type="EMBL" id="CP137640">
    <property type="protein sequence ID" value="WVX81862.1"/>
    <property type="molecule type" value="Genomic_DNA"/>
</dbReference>
<gene>
    <name evidence="4" type="primary">cobQ</name>
    <name evidence="7" type="ORF">R4Z09_02110</name>
</gene>
<dbReference type="PANTHER" id="PTHR21343">
    <property type="entry name" value="DETHIOBIOTIN SYNTHETASE"/>
    <property type="match status" value="1"/>
</dbReference>
<evidence type="ECO:0000259" key="5">
    <source>
        <dbReference type="Pfam" id="PF01656"/>
    </source>
</evidence>
<evidence type="ECO:0000313" key="8">
    <source>
        <dbReference type="Proteomes" id="UP001357223"/>
    </source>
</evidence>
<reference evidence="7 8" key="1">
    <citation type="submission" date="2023-10" db="EMBL/GenBank/DDBJ databases">
        <title>Niallia locisalis sp.nov. isolated from a salt pond sample.</title>
        <authorList>
            <person name="Li X.-J."/>
            <person name="Dong L."/>
        </authorList>
    </citation>
    <scope>NUCLEOTIDE SEQUENCE [LARGE SCALE GENOMIC DNA]</scope>
    <source>
        <strain evidence="7 8">DSM 29761</strain>
    </source>
</reference>
<dbReference type="Gene3D" id="3.40.50.300">
    <property type="entry name" value="P-loop containing nucleotide triphosphate hydrolases"/>
    <property type="match status" value="1"/>
</dbReference>
<proteinExistence type="inferred from homology"/>
<dbReference type="Pfam" id="PF07685">
    <property type="entry name" value="GATase_3"/>
    <property type="match status" value="1"/>
</dbReference>
<dbReference type="Gene3D" id="3.40.50.880">
    <property type="match status" value="1"/>
</dbReference>
<dbReference type="RefSeq" id="WP_338450772.1">
    <property type="nucleotide sequence ID" value="NZ_CP137640.1"/>
</dbReference>
<keyword evidence="3 4" id="KW-0315">Glutamine amidotransferase</keyword>
<feature type="domain" description="CobQ/CobB/MinD/ParA nucleotide binding" evidence="5">
    <location>
        <begin position="5"/>
        <end position="227"/>
    </location>
</feature>
<evidence type="ECO:0000256" key="1">
    <source>
        <dbReference type="ARBA" id="ARBA00004953"/>
    </source>
</evidence>
<dbReference type="Pfam" id="PF01656">
    <property type="entry name" value="CbiA"/>
    <property type="match status" value="1"/>
</dbReference>
<dbReference type="InterPro" id="IPR011698">
    <property type="entry name" value="GATase_3"/>
</dbReference>
<dbReference type="Proteomes" id="UP001357223">
    <property type="component" value="Chromosome"/>
</dbReference>
<dbReference type="HAMAP" id="MF_00028">
    <property type="entry name" value="CobQ"/>
    <property type="match status" value="1"/>
</dbReference>
<feature type="active site" description="Nucleophile" evidence="4">
    <location>
        <position position="332"/>
    </location>
</feature>
<dbReference type="CDD" id="cd01750">
    <property type="entry name" value="GATase1_CobQ"/>
    <property type="match status" value="1"/>
</dbReference>
<organism evidence="7 8">
    <name type="scientific">Niallia oryzisoli</name>
    <dbReference type="NCBI Taxonomy" id="1737571"/>
    <lineage>
        <taxon>Bacteria</taxon>
        <taxon>Bacillati</taxon>
        <taxon>Bacillota</taxon>
        <taxon>Bacilli</taxon>
        <taxon>Bacillales</taxon>
        <taxon>Bacillaceae</taxon>
        <taxon>Niallia</taxon>
    </lineage>
</organism>
<dbReference type="SUPFAM" id="SSF52317">
    <property type="entry name" value="Class I glutamine amidotransferase-like"/>
    <property type="match status" value="1"/>
</dbReference>
<dbReference type="NCBIfam" id="NF001989">
    <property type="entry name" value="PRK00784.1"/>
    <property type="match status" value="1"/>
</dbReference>
<dbReference type="InterPro" id="IPR047045">
    <property type="entry name" value="CobQ_N"/>
</dbReference>
<keyword evidence="2 4" id="KW-0169">Cobalamin biosynthesis</keyword>
<dbReference type="CDD" id="cd05389">
    <property type="entry name" value="CobQ_N"/>
    <property type="match status" value="1"/>
</dbReference>
<protein>
    <recommendedName>
        <fullName evidence="4">Cobyric acid synthase</fullName>
    </recommendedName>
</protein>
<evidence type="ECO:0000313" key="7">
    <source>
        <dbReference type="EMBL" id="WVX81862.1"/>
    </source>
</evidence>
<dbReference type="NCBIfam" id="TIGR00313">
    <property type="entry name" value="cobQ"/>
    <property type="match status" value="1"/>
</dbReference>
<name>A0ABZ2CIN0_9BACI</name>
<dbReference type="SUPFAM" id="SSF52540">
    <property type="entry name" value="P-loop containing nucleoside triphosphate hydrolases"/>
    <property type="match status" value="1"/>
</dbReference>
<dbReference type="InterPro" id="IPR004459">
    <property type="entry name" value="CobQ_synth"/>
</dbReference>
<feature type="active site" evidence="4">
    <location>
        <position position="437"/>
    </location>
</feature>
<evidence type="ECO:0000256" key="2">
    <source>
        <dbReference type="ARBA" id="ARBA00022573"/>
    </source>
</evidence>
<dbReference type="InterPro" id="IPR029062">
    <property type="entry name" value="Class_I_gatase-like"/>
</dbReference>
<comment type="similarity">
    <text evidence="4">Belongs to the CobB/CobQ family. CobQ subfamily.</text>
</comment>
<comment type="pathway">
    <text evidence="1 4">Cofactor biosynthesis; adenosylcobalamin biosynthesis.</text>
</comment>
<sequence length="505" mass="56403">MKGFMIQGTGSDVGKSLIVTALCRMFANEGVKVAPFKSQNMSNNSYVTADGLEIGRAQGIQAEAAKTEASVWMNPILLKPRSDRSSEVVLLGKALKTLSGKGYRETFYEKGVEVIQRSLHELSKEYDFLILEGAGSPVEMNLKDRELVNMKVAAMADLPVFLAADIDRGGVFASIVGTLELFSPEERQRVKGILINKFRGDFSLFHDGVTFLEERTGIPVLGVLPYINNHMIDREDSLSINEFRSLKKAGELEIAVIQLPYASNISDIEPFLHEEDVALRFVRDASEFGKPDAVIIPGTKSTIRDLQSLRQAGLADKIVSFAKEGGFVTGICGGYQILGKTLIDVEGTDTGEAGFKEDGLGLIDAVTYFQKEKKTIRAAGTYHPQTGIGEEPLEGYEIHLGDTVIADTEKRPLFLFDAEREEGYYGNGGRIIGTYLHHLFHNDGWRNIWLNRIRDNLNIPQRPRVDVGSLKEERYERLAEDMKKYIDMEQIKRILLEWDCEHEND</sequence>
<evidence type="ECO:0000259" key="6">
    <source>
        <dbReference type="Pfam" id="PF07685"/>
    </source>
</evidence>
<feature type="domain" description="CobB/CobQ-like glutamine amidotransferase" evidence="6">
    <location>
        <begin position="253"/>
        <end position="444"/>
    </location>
</feature>
<dbReference type="InterPro" id="IPR027417">
    <property type="entry name" value="P-loop_NTPase"/>
</dbReference>
<dbReference type="PROSITE" id="PS51274">
    <property type="entry name" value="GATASE_COBBQ"/>
    <property type="match status" value="1"/>
</dbReference>
<dbReference type="PANTHER" id="PTHR21343:SF1">
    <property type="entry name" value="COBYRIC ACID SYNTHASE"/>
    <property type="match status" value="1"/>
</dbReference>